<evidence type="ECO:0000313" key="3">
    <source>
        <dbReference type="Proteomes" id="UP000054560"/>
    </source>
</evidence>
<feature type="compositionally biased region" description="Polar residues" evidence="1">
    <location>
        <begin position="279"/>
        <end position="288"/>
    </location>
</feature>
<dbReference type="EMBL" id="KQ242268">
    <property type="protein sequence ID" value="KNC79644.1"/>
    <property type="molecule type" value="Genomic_DNA"/>
</dbReference>
<organism evidence="2 3">
    <name type="scientific">Sphaeroforma arctica JP610</name>
    <dbReference type="NCBI Taxonomy" id="667725"/>
    <lineage>
        <taxon>Eukaryota</taxon>
        <taxon>Ichthyosporea</taxon>
        <taxon>Ichthyophonida</taxon>
        <taxon>Sphaeroforma</taxon>
    </lineage>
</organism>
<dbReference type="AlphaFoldDB" id="A0A0L0FSG6"/>
<accession>A0A0L0FSG6</accession>
<reference evidence="2 3" key="1">
    <citation type="submission" date="2011-02" db="EMBL/GenBank/DDBJ databases">
        <title>The Genome Sequence of Sphaeroforma arctica JP610.</title>
        <authorList>
            <consortium name="The Broad Institute Genome Sequencing Platform"/>
            <person name="Russ C."/>
            <person name="Cuomo C."/>
            <person name="Young S.K."/>
            <person name="Zeng Q."/>
            <person name="Gargeya S."/>
            <person name="Alvarado L."/>
            <person name="Berlin A."/>
            <person name="Chapman S.B."/>
            <person name="Chen Z."/>
            <person name="Freedman E."/>
            <person name="Gellesch M."/>
            <person name="Goldberg J."/>
            <person name="Griggs A."/>
            <person name="Gujja S."/>
            <person name="Heilman E."/>
            <person name="Heiman D."/>
            <person name="Howarth C."/>
            <person name="Mehta T."/>
            <person name="Neiman D."/>
            <person name="Pearson M."/>
            <person name="Roberts A."/>
            <person name="Saif S."/>
            <person name="Shea T."/>
            <person name="Shenoy N."/>
            <person name="Sisk P."/>
            <person name="Stolte C."/>
            <person name="Sykes S."/>
            <person name="White J."/>
            <person name="Yandava C."/>
            <person name="Burger G."/>
            <person name="Gray M.W."/>
            <person name="Holland P.W.H."/>
            <person name="King N."/>
            <person name="Lang F.B.F."/>
            <person name="Roger A.J."/>
            <person name="Ruiz-Trillo I."/>
            <person name="Haas B."/>
            <person name="Nusbaum C."/>
            <person name="Birren B."/>
        </authorList>
    </citation>
    <scope>NUCLEOTIDE SEQUENCE [LARGE SCALE GENOMIC DNA]</scope>
    <source>
        <strain evidence="2 3">JP610</strain>
    </source>
</reference>
<feature type="region of interest" description="Disordered" evidence="1">
    <location>
        <begin position="351"/>
        <end position="370"/>
    </location>
</feature>
<evidence type="ECO:0000256" key="1">
    <source>
        <dbReference type="SAM" id="MobiDB-lite"/>
    </source>
</evidence>
<evidence type="ECO:0000313" key="2">
    <source>
        <dbReference type="EMBL" id="KNC79644.1"/>
    </source>
</evidence>
<proteinExistence type="predicted"/>
<dbReference type="RefSeq" id="XP_014153546.1">
    <property type="nucleotide sequence ID" value="XM_014298071.1"/>
</dbReference>
<keyword evidence="3" id="KW-1185">Reference proteome</keyword>
<feature type="region of interest" description="Disordered" evidence="1">
    <location>
        <begin position="207"/>
        <end position="314"/>
    </location>
</feature>
<feature type="region of interest" description="Disordered" evidence="1">
    <location>
        <begin position="379"/>
        <end position="404"/>
    </location>
</feature>
<feature type="compositionally biased region" description="Basic residues" evidence="1">
    <location>
        <begin position="353"/>
        <end position="363"/>
    </location>
</feature>
<feature type="compositionally biased region" description="Basic residues" evidence="1">
    <location>
        <begin position="213"/>
        <end position="222"/>
    </location>
</feature>
<name>A0A0L0FSG6_9EUKA</name>
<protein>
    <submittedName>
        <fullName evidence="2">Uncharacterized protein</fullName>
    </submittedName>
</protein>
<gene>
    <name evidence="2" type="ORF">SARC_07964</name>
</gene>
<dbReference type="Proteomes" id="UP000054560">
    <property type="component" value="Unassembled WGS sequence"/>
</dbReference>
<dbReference type="GeneID" id="25908468"/>
<sequence length="404" mass="44577">MPTNVLRHGVVPQNTESLSVHEATYVGQGSPQFNPTQIPHIVTESQIGTTQYIGFVAELNTSLQMDHTNYVNQPWAITQCLIPCVHTCFPSMWSLTKNADRVVDRWNDMLFLPAKVLVTVHHVTRERTMYLTTADKEPTPYTHHFVWLEFQNFDDSKGVIMSSKSARHIPSTAELSYESKSPTQVEIVSAGELSDNWGKKNMKIVNIKNTSSGKKKKRKGAKARGTATSGAESEYDTGNGLYTDGEREVNPLSGFAPKPGDLDSWMNKIEKARADTEDSSSSLQSRLQNDTRRVKVASDPTSSPKAPPVEGGEPVVKVRKQKSLAHFAPTDASSLLPPGEAEKKRHSFALNKGIKKSLRHKSMPGKNNRLSMSSEMLNFMKPSKGDKSGGEMSDCGGMDERSAL</sequence>